<dbReference type="AlphaFoldDB" id="A0AAV4P1F3"/>
<accession>A0AAV4P1F3</accession>
<name>A0AAV4P1F3_CAEEX</name>
<comment type="caution">
    <text evidence="2">The sequence shown here is derived from an EMBL/GenBank/DDBJ whole genome shotgun (WGS) entry which is preliminary data.</text>
</comment>
<organism evidence="2 3">
    <name type="scientific">Caerostris extrusa</name>
    <name type="common">Bark spider</name>
    <name type="synonym">Caerostris bankana</name>
    <dbReference type="NCBI Taxonomy" id="172846"/>
    <lineage>
        <taxon>Eukaryota</taxon>
        <taxon>Metazoa</taxon>
        <taxon>Ecdysozoa</taxon>
        <taxon>Arthropoda</taxon>
        <taxon>Chelicerata</taxon>
        <taxon>Arachnida</taxon>
        <taxon>Araneae</taxon>
        <taxon>Araneomorphae</taxon>
        <taxon>Entelegynae</taxon>
        <taxon>Araneoidea</taxon>
        <taxon>Araneidae</taxon>
        <taxon>Caerostris</taxon>
    </lineage>
</organism>
<dbReference type="Proteomes" id="UP001054945">
    <property type="component" value="Unassembled WGS sequence"/>
</dbReference>
<gene>
    <name evidence="2" type="ORF">CEXT_161341</name>
</gene>
<sequence length="77" mass="8845">MLKSLAHNISKSTTPTHLHSYSNQKIPPRQLLSSLLCSSPHLRFRCYLLSVIVAVRELKGKRGGQLRDRNPLHRQME</sequence>
<keyword evidence="3" id="KW-1185">Reference proteome</keyword>
<dbReference type="EMBL" id="BPLR01021449">
    <property type="protein sequence ID" value="GIX89744.1"/>
    <property type="molecule type" value="Genomic_DNA"/>
</dbReference>
<proteinExistence type="predicted"/>
<evidence type="ECO:0000313" key="3">
    <source>
        <dbReference type="Proteomes" id="UP001054945"/>
    </source>
</evidence>
<protein>
    <submittedName>
        <fullName evidence="2">Uncharacterized protein</fullName>
    </submittedName>
</protein>
<reference evidence="2 3" key="1">
    <citation type="submission" date="2021-06" db="EMBL/GenBank/DDBJ databases">
        <title>Caerostris extrusa draft genome.</title>
        <authorList>
            <person name="Kono N."/>
            <person name="Arakawa K."/>
        </authorList>
    </citation>
    <scope>NUCLEOTIDE SEQUENCE [LARGE SCALE GENOMIC DNA]</scope>
</reference>
<evidence type="ECO:0000256" key="1">
    <source>
        <dbReference type="SAM" id="MobiDB-lite"/>
    </source>
</evidence>
<feature type="compositionally biased region" description="Polar residues" evidence="1">
    <location>
        <begin position="7"/>
        <end position="23"/>
    </location>
</feature>
<feature type="region of interest" description="Disordered" evidence="1">
    <location>
        <begin position="1"/>
        <end position="23"/>
    </location>
</feature>
<evidence type="ECO:0000313" key="2">
    <source>
        <dbReference type="EMBL" id="GIX89744.1"/>
    </source>
</evidence>